<dbReference type="SMART" id="SM00471">
    <property type="entry name" value="HDc"/>
    <property type="match status" value="1"/>
</dbReference>
<accession>A0A7C3I5X2</accession>
<sequence>MRKITVTALRPGQIFTEPVYIQDNNLFVPAGIPVKKKDIDRLIKWGIDSLYTDGVAVSDNPSPNKEAAETKADNGSRGAPQDGPVSLISLPSVMDNAPSYRTYTDLINKLGALFQNITEGLSVESRSIDGIAGRVLQAVREHRDQIVGYILGGEVATHPLAKSSVNTSILSTLIAMELKMPNHKILQVTTGALLHDIGMLKLPKDIVEKKGGLSETELARIQAHPLYAYKMICKELLYPEEVGVIALQHHERWDGEGYPRRLAGEAIDLGARIVSVADAFEAMVSEKPYRNSMIGYQAMKNLLSDNARRFDPEVLKAFIKTMGIYPIGSIVLLNTGAIARVIEGHSEAPLRPKIRILVDEFGNAFNNDDGEIINLLQEKSMFIARAIDPKELTKGRE</sequence>
<dbReference type="CDD" id="cd00077">
    <property type="entry name" value="HDc"/>
    <property type="match status" value="1"/>
</dbReference>
<dbReference type="PANTHER" id="PTHR43155">
    <property type="entry name" value="CYCLIC DI-GMP PHOSPHODIESTERASE PA4108-RELATED"/>
    <property type="match status" value="1"/>
</dbReference>
<dbReference type="PANTHER" id="PTHR43155:SF2">
    <property type="entry name" value="CYCLIC DI-GMP PHOSPHODIESTERASE PA4108"/>
    <property type="match status" value="1"/>
</dbReference>
<dbReference type="PROSITE" id="PS51832">
    <property type="entry name" value="HD_GYP"/>
    <property type="match status" value="1"/>
</dbReference>
<proteinExistence type="predicted"/>
<feature type="domain" description="HD-GYP" evidence="2">
    <location>
        <begin position="138"/>
        <end position="334"/>
    </location>
</feature>
<dbReference type="EMBL" id="DSVL01000126">
    <property type="protein sequence ID" value="HFH28682.1"/>
    <property type="molecule type" value="Genomic_DNA"/>
</dbReference>
<dbReference type="AlphaFoldDB" id="A0A7C3I5X2"/>
<dbReference type="InterPro" id="IPR037522">
    <property type="entry name" value="HD_GYP_dom"/>
</dbReference>
<dbReference type="Pfam" id="PF13487">
    <property type="entry name" value="HD_5"/>
    <property type="match status" value="1"/>
</dbReference>
<evidence type="ECO:0000259" key="2">
    <source>
        <dbReference type="PROSITE" id="PS51832"/>
    </source>
</evidence>
<reference evidence="3" key="1">
    <citation type="journal article" date="2020" name="mSystems">
        <title>Genome- and Community-Level Interaction Insights into Carbon Utilization and Element Cycling Functions of Hydrothermarchaeota in Hydrothermal Sediment.</title>
        <authorList>
            <person name="Zhou Z."/>
            <person name="Liu Y."/>
            <person name="Xu W."/>
            <person name="Pan J."/>
            <person name="Luo Z.H."/>
            <person name="Li M."/>
        </authorList>
    </citation>
    <scope>NUCLEOTIDE SEQUENCE [LARGE SCALE GENOMIC DNA]</scope>
    <source>
        <strain evidence="3">SpSt-503</strain>
    </source>
</reference>
<feature type="region of interest" description="Disordered" evidence="1">
    <location>
        <begin position="58"/>
        <end position="84"/>
    </location>
</feature>
<name>A0A7C3I5X2_9SPIR</name>
<evidence type="ECO:0000256" key="1">
    <source>
        <dbReference type="SAM" id="MobiDB-lite"/>
    </source>
</evidence>
<dbReference type="InterPro" id="IPR003607">
    <property type="entry name" value="HD/PDEase_dom"/>
</dbReference>
<dbReference type="Gene3D" id="1.10.3210.10">
    <property type="entry name" value="Hypothetical protein af1432"/>
    <property type="match status" value="1"/>
</dbReference>
<dbReference type="SUPFAM" id="SSF109604">
    <property type="entry name" value="HD-domain/PDEase-like"/>
    <property type="match status" value="1"/>
</dbReference>
<organism evidence="3">
    <name type="scientific">Gracilinema caldarium</name>
    <dbReference type="NCBI Taxonomy" id="215591"/>
    <lineage>
        <taxon>Bacteria</taxon>
        <taxon>Pseudomonadati</taxon>
        <taxon>Spirochaetota</taxon>
        <taxon>Spirochaetia</taxon>
        <taxon>Spirochaetales</taxon>
        <taxon>Breznakiellaceae</taxon>
        <taxon>Gracilinema</taxon>
    </lineage>
</organism>
<evidence type="ECO:0000313" key="3">
    <source>
        <dbReference type="EMBL" id="HFH28682.1"/>
    </source>
</evidence>
<comment type="caution">
    <text evidence="3">The sequence shown here is derived from an EMBL/GenBank/DDBJ whole genome shotgun (WGS) entry which is preliminary data.</text>
</comment>
<protein>
    <submittedName>
        <fullName evidence="3">HD-GYP domain-containing protein</fullName>
    </submittedName>
</protein>
<gene>
    <name evidence="3" type="ORF">ENS59_04110</name>
</gene>